<dbReference type="STRING" id="121290.APY04_2768"/>
<sequence length="643" mass="73764">MHADVASILFIFESKRILEVPLFQRQYVWSEEKHWTPLWEDIKRKFTDYLEGRKDFPPHYLGALVLDQKQTPTTHVERRLIIDGQQRLTTFQIFLAALRDFALAAGEEEIAKECESFIFNTGMMNEPDVEKFKVLPTQKDRDQFKDVITARSRTAIDKLHPLKKKPRARKYDPRPQMIEAYAFFYASLCDYFNGTPDEPAIAAEAPLNDRLKECILALKAGLKLVVIDLDQDDDAQTIFETLNARGEPLLPADLLRNNIFLRAKQNQEDAEALHKLYWSAFDDDFWRVEVKQGRLSRPRSDLFLQHYLGSQVQREIPINHLFVEYRGWLKNKKPPFAKVADELDLLARQGKAFRRIMAPETADVFYRLGTFLNAFEIGTAHPLLLTLIEMGVGNQEIQEMSRSLESYMMRRAVCGLTNKNYNRVFLAAAKKLRDEGATPGVLEQFLSEQSGESTNWPNNRTFATALRGRDLYNGLQPRRCAFLLRRLNDHLYHNKMDVVTIESELTVEHLMPQNWVGHWLLPDGRSGLSQISLERMLDDPDSKDLIEASEKRDALAQTLGNLTLLTSPLNASISNSAWDVKHNALIQHSMLPISVELRTEETWDEAKIAARSERLAQKAIEIWPGPKSEAGKEAGAVTPEITF</sequence>
<feature type="domain" description="GmrSD restriction endonucleases N-terminal" evidence="1">
    <location>
        <begin position="11"/>
        <end position="260"/>
    </location>
</feature>
<comment type="caution">
    <text evidence="3">The sequence shown here is derived from an EMBL/GenBank/DDBJ whole genome shotgun (WGS) entry which is preliminary data.</text>
</comment>
<feature type="domain" description="GmrSD restriction endonucleases C-terminal" evidence="2">
    <location>
        <begin position="456"/>
        <end position="617"/>
    </location>
</feature>
<reference evidence="3 4" key="1">
    <citation type="submission" date="2015-10" db="EMBL/GenBank/DDBJ databases">
        <title>Transcriptomic analysis of a linuron degrading triple-species bacterial consortium.</title>
        <authorList>
            <person name="Albers P."/>
        </authorList>
    </citation>
    <scope>NUCLEOTIDE SEQUENCE [LARGE SCALE GENOMIC DNA]</scope>
    <source>
        <strain evidence="3 4">WDL6</strain>
    </source>
</reference>
<dbReference type="Pfam" id="PF07510">
    <property type="entry name" value="GmrSD_C"/>
    <property type="match status" value="1"/>
</dbReference>
<organism evidence="3 4">
    <name type="scientific">Hyphomicrobium sulfonivorans</name>
    <dbReference type="NCBI Taxonomy" id="121290"/>
    <lineage>
        <taxon>Bacteria</taxon>
        <taxon>Pseudomonadati</taxon>
        <taxon>Pseudomonadota</taxon>
        <taxon>Alphaproteobacteria</taxon>
        <taxon>Hyphomicrobiales</taxon>
        <taxon>Hyphomicrobiaceae</taxon>
        <taxon>Hyphomicrobium</taxon>
    </lineage>
</organism>
<dbReference type="InterPro" id="IPR004919">
    <property type="entry name" value="GmrSD_N"/>
</dbReference>
<dbReference type="PATRIC" id="fig|121290.4.peg.57"/>
<dbReference type="PANTHER" id="PTHR35149:SF2">
    <property type="entry name" value="DUF262 DOMAIN-CONTAINING PROTEIN"/>
    <property type="match status" value="1"/>
</dbReference>
<accession>A0A125NU49</accession>
<dbReference type="EMBL" id="LMTR01000078">
    <property type="protein sequence ID" value="KWT65530.1"/>
    <property type="molecule type" value="Genomic_DNA"/>
</dbReference>
<dbReference type="RefSeq" id="WP_068463434.1">
    <property type="nucleotide sequence ID" value="NZ_LMTR01000078.1"/>
</dbReference>
<name>A0A125NU49_HYPSL</name>
<evidence type="ECO:0000313" key="4">
    <source>
        <dbReference type="Proteomes" id="UP000059074"/>
    </source>
</evidence>
<evidence type="ECO:0008006" key="5">
    <source>
        <dbReference type="Google" id="ProtNLM"/>
    </source>
</evidence>
<dbReference type="Pfam" id="PF03235">
    <property type="entry name" value="GmrSD_N"/>
    <property type="match status" value="1"/>
</dbReference>
<dbReference type="AlphaFoldDB" id="A0A125NU49"/>
<proteinExistence type="predicted"/>
<keyword evidence="4" id="KW-1185">Reference proteome</keyword>
<dbReference type="OrthoDB" id="9798761at2"/>
<evidence type="ECO:0000313" key="3">
    <source>
        <dbReference type="EMBL" id="KWT65530.1"/>
    </source>
</evidence>
<dbReference type="PANTHER" id="PTHR35149">
    <property type="entry name" value="SLL5132 PROTEIN"/>
    <property type="match status" value="1"/>
</dbReference>
<gene>
    <name evidence="3" type="ORF">APY04_2768</name>
</gene>
<dbReference type="Proteomes" id="UP000059074">
    <property type="component" value="Unassembled WGS sequence"/>
</dbReference>
<evidence type="ECO:0000259" key="1">
    <source>
        <dbReference type="Pfam" id="PF03235"/>
    </source>
</evidence>
<protein>
    <recommendedName>
        <fullName evidence="5">RloF</fullName>
    </recommendedName>
</protein>
<evidence type="ECO:0000259" key="2">
    <source>
        <dbReference type="Pfam" id="PF07510"/>
    </source>
</evidence>
<dbReference type="InterPro" id="IPR011089">
    <property type="entry name" value="GmrSD_C"/>
</dbReference>